<dbReference type="SUPFAM" id="SSF55781">
    <property type="entry name" value="GAF domain-like"/>
    <property type="match status" value="1"/>
</dbReference>
<evidence type="ECO:0000313" key="4">
    <source>
        <dbReference type="EMBL" id="WQQ28785.1"/>
    </source>
</evidence>
<gene>
    <name evidence="4" type="ORF">SHK19_12580</name>
</gene>
<dbReference type="RefSeq" id="WP_322938693.1">
    <property type="nucleotide sequence ID" value="NZ_CP141059.1"/>
</dbReference>
<dbReference type="Pfam" id="PF13185">
    <property type="entry name" value="GAF_2"/>
    <property type="match status" value="1"/>
</dbReference>
<evidence type="ECO:0000256" key="1">
    <source>
        <dbReference type="ARBA" id="ARBA00022801"/>
    </source>
</evidence>
<feature type="domain" description="PPM-type phosphatase" evidence="3">
    <location>
        <begin position="163"/>
        <end position="381"/>
    </location>
</feature>
<evidence type="ECO:0000313" key="5">
    <source>
        <dbReference type="Proteomes" id="UP001327225"/>
    </source>
</evidence>
<dbReference type="PANTHER" id="PTHR43156">
    <property type="entry name" value="STAGE II SPORULATION PROTEIN E-RELATED"/>
    <property type="match status" value="1"/>
</dbReference>
<dbReference type="Gene3D" id="3.60.40.10">
    <property type="entry name" value="PPM-type phosphatase domain"/>
    <property type="match status" value="1"/>
</dbReference>
<dbReference type="PANTHER" id="PTHR43156:SF2">
    <property type="entry name" value="STAGE II SPORULATION PROTEIN E"/>
    <property type="match status" value="1"/>
</dbReference>
<dbReference type="SUPFAM" id="SSF81606">
    <property type="entry name" value="PP2C-like"/>
    <property type="match status" value="1"/>
</dbReference>
<evidence type="ECO:0000259" key="2">
    <source>
        <dbReference type="SMART" id="SM00065"/>
    </source>
</evidence>
<protein>
    <submittedName>
        <fullName evidence="4">GAF domain-containing SpoIIE family protein phosphatase</fullName>
    </submittedName>
</protein>
<dbReference type="Gene3D" id="3.30.450.40">
    <property type="match status" value="1"/>
</dbReference>
<dbReference type="Pfam" id="PF07228">
    <property type="entry name" value="SpoIIE"/>
    <property type="match status" value="1"/>
</dbReference>
<organism evidence="4 5">
    <name type="scientific">Nocardioides bizhenqiangii</name>
    <dbReference type="NCBI Taxonomy" id="3095076"/>
    <lineage>
        <taxon>Bacteria</taxon>
        <taxon>Bacillati</taxon>
        <taxon>Actinomycetota</taxon>
        <taxon>Actinomycetes</taxon>
        <taxon>Propionibacteriales</taxon>
        <taxon>Nocardioidaceae</taxon>
        <taxon>Nocardioides</taxon>
    </lineage>
</organism>
<dbReference type="InterPro" id="IPR003018">
    <property type="entry name" value="GAF"/>
</dbReference>
<keyword evidence="5" id="KW-1185">Reference proteome</keyword>
<dbReference type="InterPro" id="IPR036457">
    <property type="entry name" value="PPM-type-like_dom_sf"/>
</dbReference>
<feature type="domain" description="GAF" evidence="2">
    <location>
        <begin position="2"/>
        <end position="146"/>
    </location>
</feature>
<name>A0ABZ0ZXJ7_9ACTN</name>
<dbReference type="InterPro" id="IPR052016">
    <property type="entry name" value="Bact_Sigma-Reg"/>
</dbReference>
<dbReference type="InterPro" id="IPR029016">
    <property type="entry name" value="GAF-like_dom_sf"/>
</dbReference>
<dbReference type="InterPro" id="IPR001932">
    <property type="entry name" value="PPM-type_phosphatase-like_dom"/>
</dbReference>
<proteinExistence type="predicted"/>
<reference evidence="5" key="1">
    <citation type="submission" date="2023-12" db="EMBL/GenBank/DDBJ databases">
        <title>Novel species in genus Nocardioides.</title>
        <authorList>
            <person name="Zhou H."/>
        </authorList>
    </citation>
    <scope>NUCLEOTIDE SEQUENCE [LARGE SCALE GENOMIC DNA]</scope>
    <source>
        <strain evidence="5">HM61</strain>
    </source>
</reference>
<accession>A0ABZ0ZXJ7</accession>
<sequence length="383" mass="40954">MDLVSVQGLIDNVRAMMSSDTATLLLLDETGRVLEPAASAGLGRRWRGAPHVRVGSGFAGKVAEDRRPTFVNEVNEGSVLNPILREAGVQRLLGVPVFGRNGLLGVLHVGSLGAREFTLDDAERLEGAAAEIGARLSDRTEDDAHLAALVLQRSLLPAAPPTIDGLDVAVRYLPAEGDLGGDWYDVFTLPNGKTGFVMGDVEGHGLRAAIVMGRLRSALRAYALDHDDPAEVVQRLDRKLCYFESEISATVVYAVTEPPFDQVVICSAGHPAPLIARAGRTAADPADIQTGLLLGLEPEGQRQSEKIVLEPGTALAFFTDGLVERRGGPDRHPDQYGERLELVRQAFSAGHNAETICSRIISVGLGDESVEDDVALVVVRRPL</sequence>
<dbReference type="Proteomes" id="UP001327225">
    <property type="component" value="Chromosome"/>
</dbReference>
<dbReference type="SMART" id="SM00331">
    <property type="entry name" value="PP2C_SIG"/>
    <property type="match status" value="1"/>
</dbReference>
<dbReference type="SMART" id="SM00065">
    <property type="entry name" value="GAF"/>
    <property type="match status" value="1"/>
</dbReference>
<keyword evidence="1" id="KW-0378">Hydrolase</keyword>
<dbReference type="EMBL" id="CP141059">
    <property type="protein sequence ID" value="WQQ28785.1"/>
    <property type="molecule type" value="Genomic_DNA"/>
</dbReference>
<evidence type="ECO:0000259" key="3">
    <source>
        <dbReference type="SMART" id="SM00331"/>
    </source>
</evidence>